<evidence type="ECO:0000256" key="5">
    <source>
        <dbReference type="ARBA" id="ARBA00022741"/>
    </source>
</evidence>
<dbReference type="GO" id="GO:0005524">
    <property type="term" value="F:ATP binding"/>
    <property type="evidence" value="ECO:0007669"/>
    <property type="project" value="UniProtKB-UniRule"/>
</dbReference>
<dbReference type="NCBIfam" id="TIGR02199">
    <property type="entry name" value="rfaE_dom_II"/>
    <property type="match status" value="1"/>
</dbReference>
<dbReference type="Pfam" id="PF01467">
    <property type="entry name" value="CTP_transf_like"/>
    <property type="match status" value="1"/>
</dbReference>
<feature type="region of interest" description="Cytidylyltransferase" evidence="11">
    <location>
        <begin position="370"/>
        <end position="497"/>
    </location>
</feature>
<keyword evidence="4 11" id="KW-0548">Nucleotidyltransferase</keyword>
<feature type="region of interest" description="Ribokinase" evidence="11">
    <location>
        <begin position="1"/>
        <end position="343"/>
    </location>
</feature>
<reference evidence="14 15" key="1">
    <citation type="submission" date="2019-08" db="EMBL/GenBank/DDBJ databases">
        <title>In-depth cultivation of the pig gut microbiome towards novel bacterial diversity and tailored functional studies.</title>
        <authorList>
            <person name="Wylensek D."/>
            <person name="Hitch T.C.A."/>
            <person name="Clavel T."/>
        </authorList>
    </citation>
    <scope>NUCLEOTIDE SEQUENCE [LARGE SCALE GENOMIC DNA]</scope>
    <source>
        <strain evidence="14 15">SM-530-WT-4B</strain>
    </source>
</reference>
<comment type="caution">
    <text evidence="14">The sequence shown here is derived from an EMBL/GenBank/DDBJ whole genome shotgun (WGS) entry which is preliminary data.</text>
</comment>
<comment type="subunit">
    <text evidence="11">Homodimer.</text>
</comment>
<dbReference type="SUPFAM" id="SSF52374">
    <property type="entry name" value="Nucleotidylyl transferase"/>
    <property type="match status" value="1"/>
</dbReference>
<dbReference type="GO" id="GO:0097171">
    <property type="term" value="P:ADP-L-glycero-beta-D-manno-heptose biosynthetic process"/>
    <property type="evidence" value="ECO:0007669"/>
    <property type="project" value="UniProtKB-UniPathway"/>
</dbReference>
<dbReference type="SUPFAM" id="SSF53613">
    <property type="entry name" value="Ribokinase-like"/>
    <property type="match status" value="1"/>
</dbReference>
<dbReference type="Proteomes" id="UP000473699">
    <property type="component" value="Unassembled WGS sequence"/>
</dbReference>
<dbReference type="CDD" id="cd01172">
    <property type="entry name" value="RfaE_like"/>
    <property type="match status" value="1"/>
</dbReference>
<organism evidence="14 15">
    <name type="scientific">Pyramidobacter porci</name>
    <dbReference type="NCBI Taxonomy" id="2605789"/>
    <lineage>
        <taxon>Bacteria</taxon>
        <taxon>Thermotogati</taxon>
        <taxon>Synergistota</taxon>
        <taxon>Synergistia</taxon>
        <taxon>Synergistales</taxon>
        <taxon>Dethiosulfovibrionaceae</taxon>
        <taxon>Pyramidobacter</taxon>
    </lineage>
</organism>
<dbReference type="InterPro" id="IPR014729">
    <property type="entry name" value="Rossmann-like_a/b/a_fold"/>
</dbReference>
<name>A0A6L5Y966_9BACT</name>
<keyword evidence="7 11" id="KW-0067">ATP-binding</keyword>
<dbReference type="HAMAP" id="MF_01603">
    <property type="entry name" value="HldE"/>
    <property type="match status" value="1"/>
</dbReference>
<feature type="binding site" evidence="11">
    <location>
        <begin position="213"/>
        <end position="216"/>
    </location>
    <ligand>
        <name>ATP</name>
        <dbReference type="ChEBI" id="CHEBI:30616"/>
    </ligand>
</feature>
<evidence type="ECO:0000256" key="4">
    <source>
        <dbReference type="ARBA" id="ARBA00022695"/>
    </source>
</evidence>
<dbReference type="InterPro" id="IPR011913">
    <property type="entry name" value="RfaE_dom_I"/>
</dbReference>
<dbReference type="InterPro" id="IPR004821">
    <property type="entry name" value="Cyt_trans-like"/>
</dbReference>
<dbReference type="UniPathway" id="UPA00356">
    <property type="reaction ID" value="UER00437"/>
</dbReference>
<evidence type="ECO:0000256" key="2">
    <source>
        <dbReference type="ARBA" id="ARBA00003753"/>
    </source>
</evidence>
<keyword evidence="3 11" id="KW-0808">Transferase</keyword>
<evidence type="ECO:0000259" key="12">
    <source>
        <dbReference type="Pfam" id="PF00294"/>
    </source>
</evidence>
<keyword evidence="6 11" id="KW-0418">Kinase</keyword>
<dbReference type="GO" id="GO:0005829">
    <property type="term" value="C:cytosol"/>
    <property type="evidence" value="ECO:0007669"/>
    <property type="project" value="TreeGrafter"/>
</dbReference>
<dbReference type="GO" id="GO:0033785">
    <property type="term" value="F:heptose 7-phosphate kinase activity"/>
    <property type="evidence" value="ECO:0007669"/>
    <property type="project" value="UniProtKB-UniRule"/>
</dbReference>
<comment type="function">
    <text evidence="1 11">Catalyzes the phosphorylation of D-glycero-D-manno-heptose 7-phosphate at the C-1 position to selectively form D-glycero-beta-D-manno-heptose-1,7-bisphosphate.</text>
</comment>
<dbReference type="InterPro" id="IPR011611">
    <property type="entry name" value="PfkB_dom"/>
</dbReference>
<comment type="pathway">
    <text evidence="11">Nucleotide-sugar biosynthesis; ADP-L-glycero-beta-D-manno-heptose biosynthesis; ADP-L-glycero-beta-D-manno-heptose from D-glycero-beta-D-manno-heptose 7-phosphate: step 1/4.</text>
</comment>
<keyword evidence="9 11" id="KW-0119">Carbohydrate metabolism</keyword>
<keyword evidence="15" id="KW-1185">Reference proteome</keyword>
<sequence length="497" mass="53826">MSEATLVKIVERVERLSPCTVAVIGDLMLDRYLYGSVERISPEAPIPVVKFQSERSVLGGAGNVVANLCGLGADVKFFAQLGGDPEAREVLGLLGALNDRRRGSVELFPSHKETTTVKTRVIGNGRQQMMRLDHEDILPLGPELEGELLSRLSGLGAGRLDAVILSDYGKGMCSPSVCRRVIEMCRTRHIPVFVDPKGADWGRYAGAELVTPNVKELSDAAGVSISNDEDEALAAQARKVRSSFGLNNLLVTRSEKGSTFVGEQECFDEPSQAVDVYDVSGAGDTVIATVAFFRAYGVDWRNCCRLSNAAAQVVIGRAGTYPISYRELKDLCLSRMEASSPFSAGQKIFDAAAAVRLVKEWKEQGKKVVFTNGCFDVFHAGHVDSLTRARALGDRLLVGLNSDRSVRNLKGDTRPINSEQNRAAVLAALECVDAVVIFDENTPERLLSLIRPDVLVKGGDYRPERIAGAAHAGRVEILPLLPGLSSTSIIDKLRENE</sequence>
<comment type="function">
    <text evidence="2 11">Catalyzes the ADP transfer from ATP to D-glycero-beta-D-manno-heptose 1-phosphate, yielding ADP-D-glycero-beta-D-manno-heptose.</text>
</comment>
<dbReference type="PANTHER" id="PTHR46969:SF1">
    <property type="entry name" value="BIFUNCTIONAL PROTEIN HLDE"/>
    <property type="match status" value="1"/>
</dbReference>
<evidence type="ECO:0000256" key="10">
    <source>
        <dbReference type="ARBA" id="ARBA00047428"/>
    </source>
</evidence>
<feature type="domain" description="Cytidyltransferase-like" evidence="13">
    <location>
        <begin position="370"/>
        <end position="461"/>
    </location>
</feature>
<dbReference type="Gene3D" id="3.40.1190.20">
    <property type="match status" value="1"/>
</dbReference>
<keyword evidence="5 11" id="KW-0547">Nucleotide-binding</keyword>
<evidence type="ECO:0000256" key="6">
    <source>
        <dbReference type="ARBA" id="ARBA00022777"/>
    </source>
</evidence>
<feature type="domain" description="Carbohydrate kinase PfkB" evidence="12">
    <location>
        <begin position="21"/>
        <end position="321"/>
    </location>
</feature>
<dbReference type="EC" id="2.7.7.70" evidence="11"/>
<dbReference type="InterPro" id="IPR011914">
    <property type="entry name" value="RfaE_dom_II"/>
</dbReference>
<evidence type="ECO:0000256" key="1">
    <source>
        <dbReference type="ARBA" id="ARBA00002319"/>
    </source>
</evidence>
<dbReference type="InterPro" id="IPR023030">
    <property type="entry name" value="Bifunc_HldE"/>
</dbReference>
<dbReference type="EMBL" id="VUNH01000001">
    <property type="protein sequence ID" value="MST54635.1"/>
    <property type="molecule type" value="Genomic_DNA"/>
</dbReference>
<dbReference type="PANTHER" id="PTHR46969">
    <property type="entry name" value="BIFUNCTIONAL PROTEIN HLDE"/>
    <property type="match status" value="1"/>
</dbReference>
<comment type="catalytic activity">
    <reaction evidence="11">
        <text>D-glycero-beta-D-manno-heptose 7-phosphate + ATP = D-glycero-beta-D-manno-heptose 1,7-bisphosphate + ADP + H(+)</text>
        <dbReference type="Rhea" id="RHEA:27473"/>
        <dbReference type="ChEBI" id="CHEBI:15378"/>
        <dbReference type="ChEBI" id="CHEBI:30616"/>
        <dbReference type="ChEBI" id="CHEBI:60204"/>
        <dbReference type="ChEBI" id="CHEBI:60208"/>
        <dbReference type="ChEBI" id="CHEBI:456216"/>
        <dbReference type="EC" id="2.7.1.167"/>
    </reaction>
</comment>
<comment type="similarity">
    <text evidence="11">In the N-terminal section; belongs to the carbohydrate kinase PfkB family.</text>
</comment>
<comment type="pathway">
    <text evidence="11">Nucleotide-sugar biosynthesis; ADP-L-glycero-beta-D-manno-heptose biosynthesis; ADP-L-glycero-beta-D-manno-heptose from D-glycero-beta-D-manno-heptose 7-phosphate: step 3/4.</text>
</comment>
<comment type="catalytic activity">
    <reaction evidence="10 11">
        <text>D-glycero-beta-D-manno-heptose 1-phosphate + ATP + H(+) = ADP-D-glycero-beta-D-manno-heptose + diphosphate</text>
        <dbReference type="Rhea" id="RHEA:27465"/>
        <dbReference type="ChEBI" id="CHEBI:15378"/>
        <dbReference type="ChEBI" id="CHEBI:30616"/>
        <dbReference type="ChEBI" id="CHEBI:33019"/>
        <dbReference type="ChEBI" id="CHEBI:59967"/>
        <dbReference type="ChEBI" id="CHEBI:61593"/>
        <dbReference type="EC" id="2.7.7.70"/>
    </reaction>
</comment>
<dbReference type="InterPro" id="IPR029056">
    <property type="entry name" value="Ribokinase-like"/>
</dbReference>
<evidence type="ECO:0000313" key="15">
    <source>
        <dbReference type="Proteomes" id="UP000473699"/>
    </source>
</evidence>
<evidence type="ECO:0000256" key="9">
    <source>
        <dbReference type="ARBA" id="ARBA00023277"/>
    </source>
</evidence>
<proteinExistence type="inferred from homology"/>
<dbReference type="Gene3D" id="3.40.50.620">
    <property type="entry name" value="HUPs"/>
    <property type="match status" value="1"/>
</dbReference>
<dbReference type="GO" id="GO:0033786">
    <property type="term" value="F:heptose-1-phosphate adenylyltransferase activity"/>
    <property type="evidence" value="ECO:0007669"/>
    <property type="project" value="UniProtKB-UniRule"/>
</dbReference>
<dbReference type="EC" id="2.7.1.167" evidence="11"/>
<evidence type="ECO:0000256" key="11">
    <source>
        <dbReference type="HAMAP-Rule" id="MF_01603"/>
    </source>
</evidence>
<dbReference type="NCBIfam" id="TIGR00125">
    <property type="entry name" value="cyt_tran_rel"/>
    <property type="match status" value="1"/>
</dbReference>
<evidence type="ECO:0000256" key="3">
    <source>
        <dbReference type="ARBA" id="ARBA00022679"/>
    </source>
</evidence>
<dbReference type="RefSeq" id="WP_154527765.1">
    <property type="nucleotide sequence ID" value="NZ_VUNH01000001.1"/>
</dbReference>
<dbReference type="AlphaFoldDB" id="A0A6L5Y966"/>
<gene>
    <name evidence="14" type="primary">rfaE2</name>
    <name evidence="11" type="synonym">hldE</name>
    <name evidence="14" type="ORF">FYJ74_01015</name>
</gene>
<evidence type="ECO:0000256" key="8">
    <source>
        <dbReference type="ARBA" id="ARBA00023268"/>
    </source>
</evidence>
<keyword evidence="8 11" id="KW-0511">Multifunctional enzyme</keyword>
<dbReference type="GO" id="GO:0016773">
    <property type="term" value="F:phosphotransferase activity, alcohol group as acceptor"/>
    <property type="evidence" value="ECO:0007669"/>
    <property type="project" value="InterPro"/>
</dbReference>
<evidence type="ECO:0000313" key="14">
    <source>
        <dbReference type="EMBL" id="MST54635.1"/>
    </source>
</evidence>
<evidence type="ECO:0000259" key="13">
    <source>
        <dbReference type="Pfam" id="PF01467"/>
    </source>
</evidence>
<comment type="similarity">
    <text evidence="11">In the C-terminal section; belongs to the cytidylyltransferase family.</text>
</comment>
<dbReference type="Pfam" id="PF00294">
    <property type="entry name" value="PfkB"/>
    <property type="match status" value="1"/>
</dbReference>
<protein>
    <recommendedName>
        <fullName evidence="11">Bifunctional protein HldE</fullName>
    </recommendedName>
    <domain>
        <recommendedName>
            <fullName evidence="11">D-beta-D-heptose 7-phosphate kinase</fullName>
            <ecNumber evidence="11">2.7.1.167</ecNumber>
        </recommendedName>
        <alternativeName>
            <fullName evidence="11">D-beta-D-heptose 7-phosphotransferase</fullName>
        </alternativeName>
        <alternativeName>
            <fullName evidence="11">D-glycero-beta-D-manno-heptose-7-phosphate kinase</fullName>
        </alternativeName>
    </domain>
    <domain>
        <recommendedName>
            <fullName evidence="11">D-beta-D-heptose 1-phosphate adenylyltransferase</fullName>
            <ecNumber evidence="11">2.7.7.70</ecNumber>
        </recommendedName>
        <alternativeName>
            <fullName evidence="11">D-glycero-beta-D-manno-heptose 1-phosphate adenylyltransferase</fullName>
        </alternativeName>
    </domain>
</protein>
<feature type="active site" evidence="11">
    <location>
        <position position="284"/>
    </location>
</feature>
<accession>A0A6L5Y966</accession>
<evidence type="ECO:0000256" key="7">
    <source>
        <dbReference type="ARBA" id="ARBA00022840"/>
    </source>
</evidence>